<evidence type="ECO:0000256" key="5">
    <source>
        <dbReference type="ARBA" id="ARBA00022989"/>
    </source>
</evidence>
<dbReference type="Pfam" id="PF12911">
    <property type="entry name" value="OppC_N"/>
    <property type="match status" value="1"/>
</dbReference>
<dbReference type="EMBL" id="SNXS01000010">
    <property type="protein sequence ID" value="TDP61826.1"/>
    <property type="molecule type" value="Genomic_DNA"/>
</dbReference>
<dbReference type="SUPFAM" id="SSF161098">
    <property type="entry name" value="MetI-like"/>
    <property type="match status" value="1"/>
</dbReference>
<evidence type="ECO:0000259" key="8">
    <source>
        <dbReference type="PROSITE" id="PS50928"/>
    </source>
</evidence>
<keyword evidence="10" id="KW-1185">Reference proteome</keyword>
<dbReference type="InterPro" id="IPR050366">
    <property type="entry name" value="BP-dependent_transpt_permease"/>
</dbReference>
<protein>
    <submittedName>
        <fullName evidence="9">Dipeptide transport system permease protein</fullName>
    </submittedName>
</protein>
<keyword evidence="5 7" id="KW-1133">Transmembrane helix</keyword>
<dbReference type="GO" id="GO:0005886">
    <property type="term" value="C:plasma membrane"/>
    <property type="evidence" value="ECO:0007669"/>
    <property type="project" value="UniProtKB-SubCell"/>
</dbReference>
<evidence type="ECO:0000313" key="9">
    <source>
        <dbReference type="EMBL" id="TDP61826.1"/>
    </source>
</evidence>
<comment type="subcellular location">
    <subcellularLocation>
        <location evidence="1 7">Cell membrane</location>
        <topology evidence="1 7">Multi-pass membrane protein</topology>
    </subcellularLocation>
</comment>
<name>A0A4R6QH71_9BURK</name>
<keyword evidence="2 7" id="KW-0813">Transport</keyword>
<feature type="transmembrane region" description="Helical" evidence="7">
    <location>
        <begin position="47"/>
        <end position="68"/>
    </location>
</feature>
<dbReference type="InterPro" id="IPR000515">
    <property type="entry name" value="MetI-like"/>
</dbReference>
<keyword evidence="4 7" id="KW-0812">Transmembrane</keyword>
<accession>A0A4R6QH71</accession>
<gene>
    <name evidence="9" type="ORF">DES47_11038</name>
</gene>
<dbReference type="InterPro" id="IPR035906">
    <property type="entry name" value="MetI-like_sf"/>
</dbReference>
<sequence>MPNSQLPSDAAKQGPVLNVVGNNNELLAPLPSGFADFWRSFSSNKGALLGLIFFVIVVLCALLADVLAPYSPIEQYRDALLTPPVWGEGTSRFLLGTDDIGRDMLSRLLHGARLSLSIGLVAVVLSMLPGIALGLLAAFFPNKLGTAILRLMDVMLALPSLLLAIAVVAVLGPGLVNTMLAIALVSIPGYVRLVRASAMSELAKDYVIASRLAGAGTFRLMFDTVLPNCMAPVIVTATLGFSDAILTAAALGFLGLGAQPPMPEWGTMLASARDYIERANWVVTLPGLAILSTVLAINLMGDGLRDALDPRLKKLS</sequence>
<comment type="similarity">
    <text evidence="7">Belongs to the binding-protein-dependent transport system permease family.</text>
</comment>
<dbReference type="Pfam" id="PF00528">
    <property type="entry name" value="BPD_transp_1"/>
    <property type="match status" value="1"/>
</dbReference>
<evidence type="ECO:0000256" key="7">
    <source>
        <dbReference type="RuleBase" id="RU363032"/>
    </source>
</evidence>
<feature type="transmembrane region" description="Helical" evidence="7">
    <location>
        <begin position="234"/>
        <end position="258"/>
    </location>
</feature>
<feature type="transmembrane region" description="Helical" evidence="7">
    <location>
        <begin position="114"/>
        <end position="140"/>
    </location>
</feature>
<dbReference type="PROSITE" id="PS50928">
    <property type="entry name" value="ABC_TM1"/>
    <property type="match status" value="1"/>
</dbReference>
<dbReference type="PANTHER" id="PTHR43386:SF1">
    <property type="entry name" value="D,D-DIPEPTIDE TRANSPORT SYSTEM PERMEASE PROTEIN DDPC-RELATED"/>
    <property type="match status" value="1"/>
</dbReference>
<dbReference type="FunCoup" id="A0A4R6QH71">
    <property type="interactions" value="197"/>
</dbReference>
<keyword evidence="3" id="KW-1003">Cell membrane</keyword>
<dbReference type="Proteomes" id="UP000295361">
    <property type="component" value="Unassembled WGS sequence"/>
</dbReference>
<comment type="caution">
    <text evidence="9">The sequence shown here is derived from an EMBL/GenBank/DDBJ whole genome shotgun (WGS) entry which is preliminary data.</text>
</comment>
<proteinExistence type="inferred from homology"/>
<feature type="transmembrane region" description="Helical" evidence="7">
    <location>
        <begin position="279"/>
        <end position="300"/>
    </location>
</feature>
<evidence type="ECO:0000313" key="10">
    <source>
        <dbReference type="Proteomes" id="UP000295361"/>
    </source>
</evidence>
<evidence type="ECO:0000256" key="2">
    <source>
        <dbReference type="ARBA" id="ARBA00022448"/>
    </source>
</evidence>
<dbReference type="PANTHER" id="PTHR43386">
    <property type="entry name" value="OLIGOPEPTIDE TRANSPORT SYSTEM PERMEASE PROTEIN APPC"/>
    <property type="match status" value="1"/>
</dbReference>
<dbReference type="OrthoDB" id="9783218at2"/>
<dbReference type="InParanoid" id="A0A4R6QH71"/>
<dbReference type="Gene3D" id="1.10.3720.10">
    <property type="entry name" value="MetI-like"/>
    <property type="match status" value="1"/>
</dbReference>
<evidence type="ECO:0000256" key="3">
    <source>
        <dbReference type="ARBA" id="ARBA00022475"/>
    </source>
</evidence>
<evidence type="ECO:0000256" key="1">
    <source>
        <dbReference type="ARBA" id="ARBA00004651"/>
    </source>
</evidence>
<evidence type="ECO:0000256" key="6">
    <source>
        <dbReference type="ARBA" id="ARBA00023136"/>
    </source>
</evidence>
<reference evidence="9 10" key="1">
    <citation type="submission" date="2019-03" db="EMBL/GenBank/DDBJ databases">
        <title>Genomic Encyclopedia of Type Strains, Phase IV (KMG-IV): sequencing the most valuable type-strain genomes for metagenomic binning, comparative biology and taxonomic classification.</title>
        <authorList>
            <person name="Goeker M."/>
        </authorList>
    </citation>
    <scope>NUCLEOTIDE SEQUENCE [LARGE SCALE GENOMIC DNA]</scope>
    <source>
        <strain evidence="9 10">DSM 16998</strain>
    </source>
</reference>
<keyword evidence="6 7" id="KW-0472">Membrane</keyword>
<feature type="domain" description="ABC transmembrane type-1" evidence="8">
    <location>
        <begin position="112"/>
        <end position="301"/>
    </location>
</feature>
<dbReference type="InterPro" id="IPR025966">
    <property type="entry name" value="OppC_N"/>
</dbReference>
<dbReference type="RefSeq" id="WP_133703371.1">
    <property type="nucleotide sequence ID" value="NZ_SNXS01000010.1"/>
</dbReference>
<evidence type="ECO:0000256" key="4">
    <source>
        <dbReference type="ARBA" id="ARBA00022692"/>
    </source>
</evidence>
<organism evidence="9 10">
    <name type="scientific">Roseateles toxinivorans</name>
    <dbReference type="NCBI Taxonomy" id="270368"/>
    <lineage>
        <taxon>Bacteria</taxon>
        <taxon>Pseudomonadati</taxon>
        <taxon>Pseudomonadota</taxon>
        <taxon>Betaproteobacteria</taxon>
        <taxon>Burkholderiales</taxon>
        <taxon>Sphaerotilaceae</taxon>
        <taxon>Roseateles</taxon>
    </lineage>
</organism>
<dbReference type="GO" id="GO:0071916">
    <property type="term" value="F:dipeptide transmembrane transporter activity"/>
    <property type="evidence" value="ECO:0007669"/>
    <property type="project" value="TreeGrafter"/>
</dbReference>
<dbReference type="CDD" id="cd06261">
    <property type="entry name" value="TM_PBP2"/>
    <property type="match status" value="1"/>
</dbReference>
<feature type="transmembrane region" description="Helical" evidence="7">
    <location>
        <begin position="160"/>
        <end position="185"/>
    </location>
</feature>
<dbReference type="AlphaFoldDB" id="A0A4R6QH71"/>